<protein>
    <submittedName>
        <fullName evidence="1">Uncharacterized protein</fullName>
    </submittedName>
</protein>
<dbReference type="Proteomes" id="UP000447434">
    <property type="component" value="Chromosome 22"/>
</dbReference>
<keyword evidence="2" id="KW-1185">Reference proteome</keyword>
<dbReference type="AlphaFoldDB" id="A0A6A4NL18"/>
<comment type="caution">
    <text evidence="1">The sequence shown here is derived from an EMBL/GenBank/DDBJ whole genome shotgun (WGS) entry which is preliminary data.</text>
</comment>
<evidence type="ECO:0000313" key="1">
    <source>
        <dbReference type="EMBL" id="KAE9588244.1"/>
    </source>
</evidence>
<evidence type="ECO:0000313" key="2">
    <source>
        <dbReference type="Proteomes" id="UP000447434"/>
    </source>
</evidence>
<organism evidence="1 2">
    <name type="scientific">Lupinus albus</name>
    <name type="common">White lupine</name>
    <name type="synonym">Lupinus termis</name>
    <dbReference type="NCBI Taxonomy" id="3870"/>
    <lineage>
        <taxon>Eukaryota</taxon>
        <taxon>Viridiplantae</taxon>
        <taxon>Streptophyta</taxon>
        <taxon>Embryophyta</taxon>
        <taxon>Tracheophyta</taxon>
        <taxon>Spermatophyta</taxon>
        <taxon>Magnoliopsida</taxon>
        <taxon>eudicotyledons</taxon>
        <taxon>Gunneridae</taxon>
        <taxon>Pentapetalae</taxon>
        <taxon>rosids</taxon>
        <taxon>fabids</taxon>
        <taxon>Fabales</taxon>
        <taxon>Fabaceae</taxon>
        <taxon>Papilionoideae</taxon>
        <taxon>50 kb inversion clade</taxon>
        <taxon>genistoids sensu lato</taxon>
        <taxon>core genistoids</taxon>
        <taxon>Genisteae</taxon>
        <taxon>Lupinus</taxon>
    </lineage>
</organism>
<dbReference type="EMBL" id="WOCE01000022">
    <property type="protein sequence ID" value="KAE9588244.1"/>
    <property type="molecule type" value="Genomic_DNA"/>
</dbReference>
<proteinExistence type="predicted"/>
<accession>A0A6A4NL18</accession>
<name>A0A6A4NL18_LUPAL</name>
<gene>
    <name evidence="1" type="ORF">Lalb_Chr22g0353331</name>
</gene>
<reference evidence="2" key="1">
    <citation type="journal article" date="2020" name="Nat. Commun.">
        <title>Genome sequence of the cluster root forming white lupin.</title>
        <authorList>
            <person name="Hufnagel B."/>
            <person name="Marques A."/>
            <person name="Soriano A."/>
            <person name="Marques L."/>
            <person name="Divol F."/>
            <person name="Doumas P."/>
            <person name="Sallet E."/>
            <person name="Mancinotti D."/>
            <person name="Carrere S."/>
            <person name="Marande W."/>
            <person name="Arribat S."/>
            <person name="Keller J."/>
            <person name="Huneau C."/>
            <person name="Blein T."/>
            <person name="Aime D."/>
            <person name="Laguerre M."/>
            <person name="Taylor J."/>
            <person name="Schubert V."/>
            <person name="Nelson M."/>
            <person name="Geu-Flores F."/>
            <person name="Crespi M."/>
            <person name="Gallardo-Guerrero K."/>
            <person name="Delaux P.-M."/>
            <person name="Salse J."/>
            <person name="Berges H."/>
            <person name="Guyot R."/>
            <person name="Gouzy J."/>
            <person name="Peret B."/>
        </authorList>
    </citation>
    <scope>NUCLEOTIDE SEQUENCE [LARGE SCALE GENOMIC DNA]</scope>
    <source>
        <strain evidence="2">cv. Amiga</strain>
    </source>
</reference>
<sequence length="49" mass="5747">MIRELDENLSYLTIFDIYCSFLECTNLSDGNMSMQVFHKMPQFDVMGCD</sequence>